<dbReference type="InterPro" id="IPR058163">
    <property type="entry name" value="LysR-type_TF_proteobact-type"/>
</dbReference>
<dbReference type="CDD" id="cd08422">
    <property type="entry name" value="PBP2_CrgA_like"/>
    <property type="match status" value="1"/>
</dbReference>
<dbReference type="InterPro" id="IPR036388">
    <property type="entry name" value="WH-like_DNA-bd_sf"/>
</dbReference>
<comment type="caution">
    <text evidence="6">The sequence shown here is derived from an EMBL/GenBank/DDBJ whole genome shotgun (WGS) entry which is preliminary data.</text>
</comment>
<evidence type="ECO:0000256" key="4">
    <source>
        <dbReference type="ARBA" id="ARBA00023163"/>
    </source>
</evidence>
<feature type="domain" description="HTH lysR-type" evidence="5">
    <location>
        <begin position="1"/>
        <end position="58"/>
    </location>
</feature>
<sequence length="313" mass="35222">MDLNSVAIFAQVVEGGSFTQAADMLDLTKSTVSRKVADLEQHLGVRLITRSTRSLVLTPEGERFYQSCVQMLEIMSQAELEVTANQDLIRGRLNVVMPVELGHQVMGQFINDFIKLYPNVLVHLELTNREVDIIGEGIDLYAQVGEMDDSTLVSRQLTESVRVLAASPAYLEQYGQIQTPADLKPPHHQVKVYNKAVKLPNWHLMEDNGNTIIIDLPYKLRVNTITSSLSACLDGLGVAILPEFICREHFASGKLVCLLPDWNMPAVPVSLVYPQRKLLPKRLRVFIDYLIERFEQRDKEIGTAAYLQCKSMP</sequence>
<dbReference type="PANTHER" id="PTHR30537:SF68">
    <property type="entry name" value="TRANSCRIPTIONAL REGULATOR-RELATED"/>
    <property type="match status" value="1"/>
</dbReference>
<dbReference type="SUPFAM" id="SSF53850">
    <property type="entry name" value="Periplasmic binding protein-like II"/>
    <property type="match status" value="1"/>
</dbReference>
<proteinExistence type="inferred from homology"/>
<protein>
    <submittedName>
        <fullName evidence="6">LysR family transcriptional regulator</fullName>
    </submittedName>
</protein>
<keyword evidence="7" id="KW-1185">Reference proteome</keyword>
<accession>A0A0J1HE17</accession>
<reference evidence="6 7" key="1">
    <citation type="submission" date="2015-05" db="EMBL/GenBank/DDBJ databases">
        <title>Photobacterium galathea sp. nov.</title>
        <authorList>
            <person name="Machado H."/>
            <person name="Gram L."/>
        </authorList>
    </citation>
    <scope>NUCLEOTIDE SEQUENCE [LARGE SCALE GENOMIC DNA]</scope>
    <source>
        <strain evidence="6 7">DSM 22954</strain>
    </source>
</reference>
<dbReference type="Gene3D" id="3.40.190.290">
    <property type="match status" value="1"/>
</dbReference>
<evidence type="ECO:0000256" key="2">
    <source>
        <dbReference type="ARBA" id="ARBA00023015"/>
    </source>
</evidence>
<evidence type="ECO:0000256" key="3">
    <source>
        <dbReference type="ARBA" id="ARBA00023125"/>
    </source>
</evidence>
<evidence type="ECO:0000313" key="6">
    <source>
        <dbReference type="EMBL" id="KLV09874.1"/>
    </source>
</evidence>
<keyword evidence="4" id="KW-0804">Transcription</keyword>
<dbReference type="PATRIC" id="fig|320778.3.peg.2034"/>
<gene>
    <name evidence="6" type="ORF">ABT57_09345</name>
</gene>
<dbReference type="InterPro" id="IPR005119">
    <property type="entry name" value="LysR_subst-bd"/>
</dbReference>
<dbReference type="Gene3D" id="1.10.10.10">
    <property type="entry name" value="Winged helix-like DNA-binding domain superfamily/Winged helix DNA-binding domain"/>
    <property type="match status" value="1"/>
</dbReference>
<keyword evidence="3" id="KW-0238">DNA-binding</keyword>
<dbReference type="FunFam" id="1.10.10.10:FF:000001">
    <property type="entry name" value="LysR family transcriptional regulator"/>
    <property type="match status" value="1"/>
</dbReference>
<keyword evidence="2" id="KW-0805">Transcription regulation</keyword>
<dbReference type="STRING" id="320778.ABT57_09345"/>
<dbReference type="AlphaFoldDB" id="A0A0J1HE17"/>
<dbReference type="Proteomes" id="UP000035909">
    <property type="component" value="Unassembled WGS sequence"/>
</dbReference>
<dbReference type="GO" id="GO:0003700">
    <property type="term" value="F:DNA-binding transcription factor activity"/>
    <property type="evidence" value="ECO:0007669"/>
    <property type="project" value="InterPro"/>
</dbReference>
<name>A0A0J1HE17_9GAMM</name>
<dbReference type="SUPFAM" id="SSF46785">
    <property type="entry name" value="Winged helix' DNA-binding domain"/>
    <property type="match status" value="1"/>
</dbReference>
<evidence type="ECO:0000313" key="7">
    <source>
        <dbReference type="Proteomes" id="UP000035909"/>
    </source>
</evidence>
<dbReference type="GO" id="GO:0043565">
    <property type="term" value="F:sequence-specific DNA binding"/>
    <property type="evidence" value="ECO:0007669"/>
    <property type="project" value="TreeGrafter"/>
</dbReference>
<organism evidence="6 7">
    <name type="scientific">Photobacterium ganghwense</name>
    <dbReference type="NCBI Taxonomy" id="320778"/>
    <lineage>
        <taxon>Bacteria</taxon>
        <taxon>Pseudomonadati</taxon>
        <taxon>Pseudomonadota</taxon>
        <taxon>Gammaproteobacteria</taxon>
        <taxon>Vibrionales</taxon>
        <taxon>Vibrionaceae</taxon>
        <taxon>Photobacterium</taxon>
    </lineage>
</organism>
<evidence type="ECO:0000256" key="1">
    <source>
        <dbReference type="ARBA" id="ARBA00009437"/>
    </source>
</evidence>
<dbReference type="OrthoDB" id="9786526at2"/>
<dbReference type="InterPro" id="IPR036390">
    <property type="entry name" value="WH_DNA-bd_sf"/>
</dbReference>
<dbReference type="EMBL" id="LDOU01000007">
    <property type="protein sequence ID" value="KLV09874.1"/>
    <property type="molecule type" value="Genomic_DNA"/>
</dbReference>
<dbReference type="RefSeq" id="WP_047884963.1">
    <property type="nucleotide sequence ID" value="NZ_CP071326.1"/>
</dbReference>
<evidence type="ECO:0000259" key="5">
    <source>
        <dbReference type="PROSITE" id="PS50931"/>
    </source>
</evidence>
<comment type="similarity">
    <text evidence="1">Belongs to the LysR transcriptional regulatory family.</text>
</comment>
<dbReference type="Pfam" id="PF00126">
    <property type="entry name" value="HTH_1"/>
    <property type="match status" value="1"/>
</dbReference>
<dbReference type="PRINTS" id="PR00039">
    <property type="entry name" value="HTHLYSR"/>
</dbReference>
<dbReference type="InterPro" id="IPR000847">
    <property type="entry name" value="LysR_HTH_N"/>
</dbReference>
<dbReference type="PROSITE" id="PS50931">
    <property type="entry name" value="HTH_LYSR"/>
    <property type="match status" value="1"/>
</dbReference>
<dbReference type="GO" id="GO:0006351">
    <property type="term" value="P:DNA-templated transcription"/>
    <property type="evidence" value="ECO:0007669"/>
    <property type="project" value="TreeGrafter"/>
</dbReference>
<dbReference type="PANTHER" id="PTHR30537">
    <property type="entry name" value="HTH-TYPE TRANSCRIPTIONAL REGULATOR"/>
    <property type="match status" value="1"/>
</dbReference>
<dbReference type="Pfam" id="PF03466">
    <property type="entry name" value="LysR_substrate"/>
    <property type="match status" value="1"/>
</dbReference>